<comment type="caution">
    <text evidence="1">The sequence shown here is derived from an EMBL/GenBank/DDBJ whole genome shotgun (WGS) entry which is preliminary data.</text>
</comment>
<dbReference type="EMBL" id="VWRR01000017">
    <property type="protein sequence ID" value="KAF6000898.1"/>
    <property type="molecule type" value="Genomic_DNA"/>
</dbReference>
<keyword evidence="2" id="KW-1185">Reference proteome</keyword>
<accession>A0A7J7ICZ7</accession>
<dbReference type="Proteomes" id="UP000530660">
    <property type="component" value="Unassembled WGS sequence"/>
</dbReference>
<name>A0A7J7ICZ7_9RHOD</name>
<organism evidence="1 2">
    <name type="scientific">Cyanidiococcus yangmingshanensis</name>
    <dbReference type="NCBI Taxonomy" id="2690220"/>
    <lineage>
        <taxon>Eukaryota</taxon>
        <taxon>Rhodophyta</taxon>
        <taxon>Bangiophyceae</taxon>
        <taxon>Cyanidiales</taxon>
        <taxon>Cyanidiaceae</taxon>
        <taxon>Cyanidiococcus</taxon>
    </lineage>
</organism>
<protein>
    <submittedName>
        <fullName evidence="1">Uncharacterized protein</fullName>
    </submittedName>
</protein>
<dbReference type="AlphaFoldDB" id="A0A7J7ICZ7"/>
<evidence type="ECO:0000313" key="2">
    <source>
        <dbReference type="Proteomes" id="UP000530660"/>
    </source>
</evidence>
<sequence length="120" mass="14257">MQRTSREACFIEHLETSGFTAQKTTTVWTKTLSKFSGRFSYRILNRFADSIFFLSPLLPGADQAGFFEAFLKNIFTKTRTQIEWHMIRKREFHIRTAKRNHIEHIHQILCPSYRYAILII</sequence>
<reference evidence="1 2" key="1">
    <citation type="journal article" date="2020" name="J. Phycol.">
        <title>Comparative genome analysis reveals Cyanidiococcus gen. nov., a new extremophilic red algal genus sister to Cyanidioschyzon (Cyanidioschyzonaceae, Rhodophyta).</title>
        <authorList>
            <person name="Liu S.-L."/>
            <person name="Chiang Y.-R."/>
            <person name="Yoon H.S."/>
            <person name="Fu H.-Y."/>
        </authorList>
    </citation>
    <scope>NUCLEOTIDE SEQUENCE [LARGE SCALE GENOMIC DNA]</scope>
    <source>
        <strain evidence="1 2">THAL066</strain>
    </source>
</reference>
<proteinExistence type="predicted"/>
<gene>
    <name evidence="1" type="ORF">F1559_002389</name>
</gene>
<evidence type="ECO:0000313" key="1">
    <source>
        <dbReference type="EMBL" id="KAF6000898.1"/>
    </source>
</evidence>